<dbReference type="KEGG" id="sri:SELR_pSRC300960"/>
<reference evidence="1 2" key="1">
    <citation type="submission" date="2011-10" db="EMBL/GenBank/DDBJ databases">
        <title>Whole genome sequence of Selenomonas ruminantium subsp. lactilytica TAM6421.</title>
        <authorList>
            <person name="Oguchi A."/>
            <person name="Ankai A."/>
            <person name="Kaneko J."/>
            <person name="Yamada-Narita S."/>
            <person name="Fukui S."/>
            <person name="Takahashi M."/>
            <person name="Onodera T."/>
            <person name="Kojima S."/>
            <person name="Fushimi T."/>
            <person name="Abe N."/>
            <person name="Kamio Y."/>
            <person name="Yamazaki S."/>
            <person name="Fujita N."/>
        </authorList>
    </citation>
    <scope>NUCLEOTIDE SEQUENCE [LARGE SCALE GENOMIC DNA]</scope>
    <source>
        <strain evidence="2">NBRC 103574 / TAM6421</strain>
        <plasmid evidence="1 2">pSRC3</plasmid>
    </source>
</reference>
<dbReference type="PATRIC" id="fig|927704.6.peg.3410"/>
<dbReference type="RefSeq" id="WP_014426187.1">
    <property type="nucleotide sequence ID" value="NC_017073.1"/>
</dbReference>
<accession>I0GWN2</accession>
<name>I0GWN2_SELRL</name>
<sequence>MKPWEESKKPHRLAMEFLGTIGKQAFVGGKPTRDFFRVWNFFKRLDESVLNLFHEYMMATGKNPDLTMQGLFYKAPEWNQKQRMTVIKETTVTDYLKLLEEW</sequence>
<evidence type="ECO:0000313" key="2">
    <source>
        <dbReference type="Proteomes" id="UP000007887"/>
    </source>
</evidence>
<protein>
    <submittedName>
        <fullName evidence="1">Uncharacterized protein</fullName>
    </submittedName>
</protein>
<keyword evidence="1" id="KW-0614">Plasmid</keyword>
<dbReference type="AlphaFoldDB" id="I0GWN2"/>
<evidence type="ECO:0000313" key="1">
    <source>
        <dbReference type="EMBL" id="BAL85169.1"/>
    </source>
</evidence>
<dbReference type="HOGENOM" id="CLU_2275511_0_0_9"/>
<dbReference type="Proteomes" id="UP000007887">
    <property type="component" value="Plasmid pSRC3"/>
</dbReference>
<gene>
    <name evidence="1" type="ordered locus">SELR_pSRC300960</name>
</gene>
<organism evidence="1 2">
    <name type="scientific">Selenomonas ruminantium subsp. lactilytica (strain NBRC 103574 / TAM6421)</name>
    <dbReference type="NCBI Taxonomy" id="927704"/>
    <lineage>
        <taxon>Bacteria</taxon>
        <taxon>Bacillati</taxon>
        <taxon>Bacillota</taxon>
        <taxon>Negativicutes</taxon>
        <taxon>Selenomonadales</taxon>
        <taxon>Selenomonadaceae</taxon>
        <taxon>Selenomonas</taxon>
    </lineage>
</organism>
<geneLocation type="plasmid" evidence="1 2">
    <name>pSRC3</name>
</geneLocation>
<dbReference type="EMBL" id="AP012300">
    <property type="protein sequence ID" value="BAL85169.1"/>
    <property type="molecule type" value="Genomic_DNA"/>
</dbReference>
<proteinExistence type="predicted"/>